<feature type="non-terminal residue" evidence="1">
    <location>
        <position position="137"/>
    </location>
</feature>
<reference evidence="1" key="1">
    <citation type="submission" date="2022-08" db="EMBL/GenBank/DDBJ databases">
        <title>A Global Phylogenomic Analysis of the Shiitake Genus Lentinula.</title>
        <authorList>
            <consortium name="DOE Joint Genome Institute"/>
            <person name="Sierra-Patev S."/>
            <person name="Min B."/>
            <person name="Naranjo-Ortiz M."/>
            <person name="Looney B."/>
            <person name="Konkel Z."/>
            <person name="Slot J.C."/>
            <person name="Sakamoto Y."/>
            <person name="Steenwyk J.L."/>
            <person name="Rokas A."/>
            <person name="Carro J."/>
            <person name="Camarero S."/>
            <person name="Ferreira P."/>
            <person name="Molpeceres G."/>
            <person name="Ruiz-Duenas F.J."/>
            <person name="Serrano A."/>
            <person name="Henrissat B."/>
            <person name="Drula E."/>
            <person name="Hughes K.W."/>
            <person name="Mata J.L."/>
            <person name="Ishikawa N.K."/>
            <person name="Vargas-Isla R."/>
            <person name="Ushijima S."/>
            <person name="Smith C.A."/>
            <person name="Ahrendt S."/>
            <person name="Andreopoulos W."/>
            <person name="He G."/>
            <person name="Labutti K."/>
            <person name="Lipzen A."/>
            <person name="Ng V."/>
            <person name="Riley R."/>
            <person name="Sandor L."/>
            <person name="Barry K."/>
            <person name="Martinez A.T."/>
            <person name="Xiao Y."/>
            <person name="Gibbons J.G."/>
            <person name="Terashima K."/>
            <person name="Grigoriev I.V."/>
            <person name="Hibbett D.S."/>
        </authorList>
    </citation>
    <scope>NUCLEOTIDE SEQUENCE</scope>
    <source>
        <strain evidence="1">RHP3577 ss4</strain>
    </source>
</reference>
<keyword evidence="2" id="KW-1185">Reference proteome</keyword>
<proteinExistence type="predicted"/>
<name>A0ABQ8VRP2_9AGAR</name>
<evidence type="ECO:0000313" key="2">
    <source>
        <dbReference type="Proteomes" id="UP001150217"/>
    </source>
</evidence>
<organism evidence="1 2">
    <name type="scientific">Lentinula lateritia</name>
    <dbReference type="NCBI Taxonomy" id="40482"/>
    <lineage>
        <taxon>Eukaryota</taxon>
        <taxon>Fungi</taxon>
        <taxon>Dikarya</taxon>
        <taxon>Basidiomycota</taxon>
        <taxon>Agaricomycotina</taxon>
        <taxon>Agaricomycetes</taxon>
        <taxon>Agaricomycetidae</taxon>
        <taxon>Agaricales</taxon>
        <taxon>Marasmiineae</taxon>
        <taxon>Omphalotaceae</taxon>
        <taxon>Lentinula</taxon>
    </lineage>
</organism>
<comment type="caution">
    <text evidence="1">The sequence shown here is derived from an EMBL/GenBank/DDBJ whole genome shotgun (WGS) entry which is preliminary data.</text>
</comment>
<sequence>YSFTYRIVYPSGEIHWLGQFGQNGMVHINTASKNDSGIVFEEGLEANTAPFAWNTRGRQVEDLLIAQVAHPEDWSVWTVGKDRHVFSLSQIPGPATSASLVLLVPHVRPYAVHCPKTVLLSASSDTSISVSASGKIQ</sequence>
<evidence type="ECO:0000313" key="1">
    <source>
        <dbReference type="EMBL" id="KAJ4499039.1"/>
    </source>
</evidence>
<accession>A0ABQ8VRP2</accession>
<protein>
    <submittedName>
        <fullName evidence="1">Uncharacterized protein</fullName>
    </submittedName>
</protein>
<feature type="non-terminal residue" evidence="1">
    <location>
        <position position="1"/>
    </location>
</feature>
<dbReference type="EMBL" id="JANVFT010000012">
    <property type="protein sequence ID" value="KAJ4499039.1"/>
    <property type="molecule type" value="Genomic_DNA"/>
</dbReference>
<gene>
    <name evidence="1" type="ORF">C8R41DRAFT_724228</name>
</gene>
<dbReference type="Proteomes" id="UP001150217">
    <property type="component" value="Unassembled WGS sequence"/>
</dbReference>